<evidence type="ECO:0000313" key="2">
    <source>
        <dbReference type="EMBL" id="OWZ09953.1"/>
    </source>
</evidence>
<dbReference type="Proteomes" id="UP000198211">
    <property type="component" value="Unassembled WGS sequence"/>
</dbReference>
<proteinExistence type="predicted"/>
<sequence>MFRLLNILFSDSFFESFLATGNQPRREEIGQGGSTFWTDVAAAFASDSGEFDAIISEDSVFEDIDASFVTHSAAKLKRMFARAEACSKISGQGSDDFWDFCDGRADVFYLHQWCEHRQGGRKFCASNVYPEDEDDSTKEGQQRPQQVNRKRRKESQMESVAAILDRVNGILDAETTQPSKTQEETWNEQKLFLQEQRAAQKLVKLCSMLERNVVEIQRLLQRRNEYVEKDLGAAEVGHELTVKLQKKAMLEQHISEMELKILNGM</sequence>
<accession>A0A225VX05</accession>
<dbReference type="EMBL" id="NBNE01002610">
    <property type="protein sequence ID" value="OWZ09953.1"/>
    <property type="molecule type" value="Genomic_DNA"/>
</dbReference>
<evidence type="ECO:0000313" key="3">
    <source>
        <dbReference type="Proteomes" id="UP000198211"/>
    </source>
</evidence>
<name>A0A225VX05_9STRA</name>
<dbReference type="AlphaFoldDB" id="A0A225VX05"/>
<organism evidence="2 3">
    <name type="scientific">Phytophthora megakarya</name>
    <dbReference type="NCBI Taxonomy" id="4795"/>
    <lineage>
        <taxon>Eukaryota</taxon>
        <taxon>Sar</taxon>
        <taxon>Stramenopiles</taxon>
        <taxon>Oomycota</taxon>
        <taxon>Peronosporomycetes</taxon>
        <taxon>Peronosporales</taxon>
        <taxon>Peronosporaceae</taxon>
        <taxon>Phytophthora</taxon>
    </lineage>
</organism>
<protein>
    <submittedName>
        <fullName evidence="2">Uncharacterized protein</fullName>
    </submittedName>
</protein>
<gene>
    <name evidence="2" type="ORF">PHMEG_00017264</name>
</gene>
<reference evidence="3" key="1">
    <citation type="submission" date="2017-03" db="EMBL/GenBank/DDBJ databases">
        <title>Phytopthora megakarya and P. palmivora, two closely related causual agents of cacao black pod achieved similar genome size and gene model numbers by different mechanisms.</title>
        <authorList>
            <person name="Ali S."/>
            <person name="Shao J."/>
            <person name="Larry D.J."/>
            <person name="Kronmiller B."/>
            <person name="Shen D."/>
            <person name="Strem M.D."/>
            <person name="Melnick R.L."/>
            <person name="Guiltinan M.J."/>
            <person name="Tyler B.M."/>
            <person name="Meinhardt L.W."/>
            <person name="Bailey B.A."/>
        </authorList>
    </citation>
    <scope>NUCLEOTIDE SEQUENCE [LARGE SCALE GENOMIC DNA]</scope>
    <source>
        <strain evidence="3">zdho120</strain>
    </source>
</reference>
<keyword evidence="3" id="KW-1185">Reference proteome</keyword>
<dbReference type="STRING" id="4795.A0A225VX05"/>
<dbReference type="OrthoDB" id="113131at2759"/>
<evidence type="ECO:0000256" key="1">
    <source>
        <dbReference type="SAM" id="MobiDB-lite"/>
    </source>
</evidence>
<comment type="caution">
    <text evidence="2">The sequence shown here is derived from an EMBL/GenBank/DDBJ whole genome shotgun (WGS) entry which is preliminary data.</text>
</comment>
<feature type="region of interest" description="Disordered" evidence="1">
    <location>
        <begin position="130"/>
        <end position="157"/>
    </location>
</feature>